<evidence type="ECO:0000313" key="6">
    <source>
        <dbReference type="Proteomes" id="UP001056384"/>
    </source>
</evidence>
<feature type="compositionally biased region" description="Polar residues" evidence="4">
    <location>
        <begin position="69"/>
        <end position="87"/>
    </location>
</feature>
<gene>
    <name evidence="5" type="ORF">Slin15195_G113270</name>
</gene>
<dbReference type="Pfam" id="PF12796">
    <property type="entry name" value="Ank_2"/>
    <property type="match status" value="2"/>
</dbReference>
<dbReference type="Proteomes" id="UP001056384">
    <property type="component" value="Chromosome 10"/>
</dbReference>
<evidence type="ECO:0000313" key="5">
    <source>
        <dbReference type="EMBL" id="USW58008.1"/>
    </source>
</evidence>
<keyword evidence="2 3" id="KW-0040">ANK repeat</keyword>
<dbReference type="PANTHER" id="PTHR24198">
    <property type="entry name" value="ANKYRIN REPEAT AND PROTEIN KINASE DOMAIN-CONTAINING PROTEIN"/>
    <property type="match status" value="1"/>
</dbReference>
<dbReference type="Gene3D" id="1.25.40.20">
    <property type="entry name" value="Ankyrin repeat-containing domain"/>
    <property type="match status" value="2"/>
</dbReference>
<accession>A0A9Q9EQX8</accession>
<dbReference type="AlphaFoldDB" id="A0A9Q9EQX8"/>
<keyword evidence="6" id="KW-1185">Reference proteome</keyword>
<evidence type="ECO:0000256" key="4">
    <source>
        <dbReference type="SAM" id="MobiDB-lite"/>
    </source>
</evidence>
<dbReference type="InterPro" id="IPR002110">
    <property type="entry name" value="Ankyrin_rpt"/>
</dbReference>
<feature type="repeat" description="ANK" evidence="3">
    <location>
        <begin position="397"/>
        <end position="429"/>
    </location>
</feature>
<evidence type="ECO:0000256" key="3">
    <source>
        <dbReference type="PROSITE-ProRule" id="PRU00023"/>
    </source>
</evidence>
<feature type="repeat" description="ANK" evidence="3">
    <location>
        <begin position="532"/>
        <end position="567"/>
    </location>
</feature>
<dbReference type="SMART" id="SM00248">
    <property type="entry name" value="ANK"/>
    <property type="match status" value="5"/>
</dbReference>
<reference evidence="5" key="1">
    <citation type="submission" date="2022-06" db="EMBL/GenBank/DDBJ databases">
        <title>Complete genome sequences of two strains of the flax pathogen Septoria linicola.</title>
        <authorList>
            <person name="Lapalu N."/>
            <person name="Simon A."/>
            <person name="Demenou B."/>
            <person name="Paumier D."/>
            <person name="Guillot M.-P."/>
            <person name="Gout L."/>
            <person name="Valade R."/>
        </authorList>
    </citation>
    <scope>NUCLEOTIDE SEQUENCE</scope>
    <source>
        <strain evidence="5">SE15195</strain>
    </source>
</reference>
<feature type="region of interest" description="Disordered" evidence="4">
    <location>
        <begin position="330"/>
        <end position="351"/>
    </location>
</feature>
<feature type="region of interest" description="Disordered" evidence="4">
    <location>
        <begin position="610"/>
        <end position="642"/>
    </location>
</feature>
<protein>
    <submittedName>
        <fullName evidence="5">Ankyrin repeat-containing domain superfamily</fullName>
    </submittedName>
</protein>
<dbReference type="SUPFAM" id="SSF48403">
    <property type="entry name" value="Ankyrin repeat"/>
    <property type="match status" value="1"/>
</dbReference>
<feature type="region of interest" description="Disordered" evidence="4">
    <location>
        <begin position="44"/>
        <end position="94"/>
    </location>
</feature>
<proteinExistence type="predicted"/>
<organism evidence="5 6">
    <name type="scientific">Septoria linicola</name>
    <dbReference type="NCBI Taxonomy" id="215465"/>
    <lineage>
        <taxon>Eukaryota</taxon>
        <taxon>Fungi</taxon>
        <taxon>Dikarya</taxon>
        <taxon>Ascomycota</taxon>
        <taxon>Pezizomycotina</taxon>
        <taxon>Dothideomycetes</taxon>
        <taxon>Dothideomycetidae</taxon>
        <taxon>Mycosphaerellales</taxon>
        <taxon>Mycosphaerellaceae</taxon>
        <taxon>Septoria</taxon>
    </lineage>
</organism>
<evidence type="ECO:0000256" key="1">
    <source>
        <dbReference type="ARBA" id="ARBA00022737"/>
    </source>
</evidence>
<feature type="repeat" description="ANK" evidence="3">
    <location>
        <begin position="465"/>
        <end position="497"/>
    </location>
</feature>
<feature type="repeat" description="ANK" evidence="3">
    <location>
        <begin position="499"/>
        <end position="531"/>
    </location>
</feature>
<dbReference type="PANTHER" id="PTHR24198:SF165">
    <property type="entry name" value="ANKYRIN REPEAT-CONTAINING PROTEIN-RELATED"/>
    <property type="match status" value="1"/>
</dbReference>
<dbReference type="InterPro" id="IPR036770">
    <property type="entry name" value="Ankyrin_rpt-contain_sf"/>
</dbReference>
<dbReference type="EMBL" id="CP099427">
    <property type="protein sequence ID" value="USW58008.1"/>
    <property type="molecule type" value="Genomic_DNA"/>
</dbReference>
<name>A0A9Q9EQX8_9PEZI</name>
<sequence>MRVDILGTLNHGQSRIQATNAYNALKAQIPDSVKVERALTSILQRQQSNAPTTLDDDSSRPVPIAPAPSLNTSSVSAEDSQGNSSDTKPADEQDSIHAEEALNELIPARAVAERLLELPPLRTRRIVEVSGGHDRAELDAFIAGYNERGQQALLALHFTNAEHDFGCAIAYSEQRQEQFGTPFTDRDLLLENLARAYFESKSWDIAIAIVAEELLHLDSDGHVASSDVSDKNVRAIARQRELLASFYFRRWRQDTSELNHWNMAHEHVQTARRTWLELEQDASGLTEDDLKRLRGCLQQLMEMHEVTNRDIEADRYRELLAQRRAHAHSISTLDSTHRRPSTTGSNLCPRFDEPMAEDALKSELWAIVEASDESQLRQLRDAAEEEWLGAVNDTTQKGETVLHFAVAAADRDMVVFLLSNGADIDALDDHGQTPLFRAIRSQRQDIVALLLQWDNRRVNTNSEHDGDTLLHEAVRRKDSACVELLLEANSDLLNRGGLAGLTALHYCAKHGLLDDAQLLIARGADVNAIDSQGRTPLGMALMRGDSTHQAVKSLLLANGASSDAQPLTRRATRNLAACDESPISQSASSTMSIRSDMSLAPTVSTHTNFSTLESLPEQATSKKSRWVPQALRKSKTKCATGK</sequence>
<keyword evidence="1" id="KW-0677">Repeat</keyword>
<evidence type="ECO:0000256" key="2">
    <source>
        <dbReference type="ARBA" id="ARBA00023043"/>
    </source>
</evidence>
<feature type="compositionally biased region" description="Polar residues" evidence="4">
    <location>
        <begin position="610"/>
        <end position="621"/>
    </location>
</feature>
<dbReference type="PROSITE" id="PS50088">
    <property type="entry name" value="ANK_REPEAT"/>
    <property type="match status" value="4"/>
</dbReference>
<dbReference type="PROSITE" id="PS50297">
    <property type="entry name" value="ANK_REP_REGION"/>
    <property type="match status" value="3"/>
</dbReference>